<organism evidence="1 2">
    <name type="scientific">Pseudomonas baetica</name>
    <dbReference type="NCBI Taxonomy" id="674054"/>
    <lineage>
        <taxon>Bacteria</taxon>
        <taxon>Pseudomonadati</taxon>
        <taxon>Pseudomonadota</taxon>
        <taxon>Gammaproteobacteria</taxon>
        <taxon>Pseudomonadales</taxon>
        <taxon>Pseudomonadaceae</taxon>
        <taxon>Pseudomonas</taxon>
    </lineage>
</organism>
<keyword evidence="2" id="KW-1185">Reference proteome</keyword>
<gene>
    <name evidence="1" type="ORF">ATI02_2845</name>
</gene>
<reference evidence="1 2" key="1">
    <citation type="submission" date="2017-11" db="EMBL/GenBank/DDBJ databases">
        <title>Genome sequencing of a diverse group of Pseudomonas species.</title>
        <authorList>
            <person name="Loper J."/>
        </authorList>
    </citation>
    <scope>NUCLEOTIDE SEQUENCE [LARGE SCALE GENOMIC DNA]</scope>
    <source>
        <strain evidence="1 2">LMG 25716</strain>
    </source>
</reference>
<evidence type="ECO:0000313" key="1">
    <source>
        <dbReference type="EMBL" id="PKA69968.1"/>
    </source>
</evidence>
<dbReference type="Proteomes" id="UP000232455">
    <property type="component" value="Unassembled WGS sequence"/>
</dbReference>
<name>A0ABX4PZM4_9PSED</name>
<dbReference type="EMBL" id="PHHE01000001">
    <property type="protein sequence ID" value="PKA69968.1"/>
    <property type="molecule type" value="Genomic_DNA"/>
</dbReference>
<accession>A0ABX4PZM4</accession>
<proteinExistence type="predicted"/>
<protein>
    <submittedName>
        <fullName evidence="1">Uncharacterized protein</fullName>
    </submittedName>
</protein>
<sequence length="42" mass="4802">MHPFWYLLQGLVLRAVEICRLLTLILREYRESGPCGLSGCHG</sequence>
<evidence type="ECO:0000313" key="2">
    <source>
        <dbReference type="Proteomes" id="UP000232455"/>
    </source>
</evidence>
<comment type="caution">
    <text evidence="1">The sequence shown here is derived from an EMBL/GenBank/DDBJ whole genome shotgun (WGS) entry which is preliminary data.</text>
</comment>